<evidence type="ECO:0000313" key="7">
    <source>
        <dbReference type="EMBL" id="KAF5750409.1"/>
    </source>
</evidence>
<keyword evidence="3 4" id="KW-0808">Transferase</keyword>
<dbReference type="InParanoid" id="A0A7J7DVT5"/>
<dbReference type="GO" id="GO:0080044">
    <property type="term" value="F:quercetin 7-O-glucosyltransferase activity"/>
    <property type="evidence" value="ECO:0007669"/>
    <property type="project" value="TreeGrafter"/>
</dbReference>
<dbReference type="OrthoDB" id="5835829at2759"/>
<evidence type="ECO:0000256" key="5">
    <source>
        <dbReference type="RuleBase" id="RU362057"/>
    </source>
</evidence>
<organism evidence="7 8">
    <name type="scientific">Tripterygium wilfordii</name>
    <name type="common">Thunder God vine</name>
    <dbReference type="NCBI Taxonomy" id="458696"/>
    <lineage>
        <taxon>Eukaryota</taxon>
        <taxon>Viridiplantae</taxon>
        <taxon>Streptophyta</taxon>
        <taxon>Embryophyta</taxon>
        <taxon>Tracheophyta</taxon>
        <taxon>Spermatophyta</taxon>
        <taxon>Magnoliopsida</taxon>
        <taxon>eudicotyledons</taxon>
        <taxon>Gunneridae</taxon>
        <taxon>Pentapetalae</taxon>
        <taxon>rosids</taxon>
        <taxon>fabids</taxon>
        <taxon>Celastrales</taxon>
        <taxon>Celastraceae</taxon>
        <taxon>Tripterygium</taxon>
    </lineage>
</organism>
<evidence type="ECO:0000256" key="2">
    <source>
        <dbReference type="ARBA" id="ARBA00022676"/>
    </source>
</evidence>
<evidence type="ECO:0000313" key="8">
    <source>
        <dbReference type="Proteomes" id="UP000593562"/>
    </source>
</evidence>
<reference evidence="7 8" key="1">
    <citation type="journal article" date="2020" name="Nat. Commun.">
        <title>Genome of Tripterygium wilfordii and identification of cytochrome P450 involved in triptolide biosynthesis.</title>
        <authorList>
            <person name="Tu L."/>
            <person name="Su P."/>
            <person name="Zhang Z."/>
            <person name="Gao L."/>
            <person name="Wang J."/>
            <person name="Hu T."/>
            <person name="Zhou J."/>
            <person name="Zhang Y."/>
            <person name="Zhao Y."/>
            <person name="Liu Y."/>
            <person name="Song Y."/>
            <person name="Tong Y."/>
            <person name="Lu Y."/>
            <person name="Yang J."/>
            <person name="Xu C."/>
            <person name="Jia M."/>
            <person name="Peters R.J."/>
            <person name="Huang L."/>
            <person name="Gao W."/>
        </authorList>
    </citation>
    <scope>NUCLEOTIDE SEQUENCE [LARGE SCALE GENOMIC DNA]</scope>
    <source>
        <strain evidence="8">cv. XIE 37</strain>
        <tissue evidence="7">Leaf</tissue>
    </source>
</reference>
<dbReference type="PANTHER" id="PTHR11926">
    <property type="entry name" value="GLUCOSYL/GLUCURONOSYL TRANSFERASES"/>
    <property type="match status" value="1"/>
</dbReference>
<gene>
    <name evidence="7" type="ORF">HS088_TW03G00745</name>
</gene>
<dbReference type="PANTHER" id="PTHR11926:SF774">
    <property type="entry name" value="UDP-GLYCOSYLTRANSFERASE 85A1-RELATED"/>
    <property type="match status" value="1"/>
</dbReference>
<dbReference type="InterPro" id="IPR058980">
    <property type="entry name" value="Glyco_transf_N"/>
</dbReference>
<evidence type="ECO:0000256" key="1">
    <source>
        <dbReference type="ARBA" id="ARBA00009995"/>
    </source>
</evidence>
<dbReference type="FunCoup" id="A0A7J7DVT5">
    <property type="interactions" value="61"/>
</dbReference>
<dbReference type="EC" id="2.4.1.-" evidence="5"/>
<feature type="domain" description="Glycosyltransferase N-terminal" evidence="6">
    <location>
        <begin position="12"/>
        <end position="51"/>
    </location>
</feature>
<dbReference type="SUPFAM" id="SSF53756">
    <property type="entry name" value="UDP-Glycosyltransferase/glycogen phosphorylase"/>
    <property type="match status" value="1"/>
</dbReference>
<dbReference type="Pfam" id="PF00201">
    <property type="entry name" value="UDPGT"/>
    <property type="match status" value="1"/>
</dbReference>
<keyword evidence="2 4" id="KW-0328">Glycosyltransferase</keyword>
<dbReference type="Gene3D" id="3.40.50.2000">
    <property type="entry name" value="Glycogen Phosphorylase B"/>
    <property type="match status" value="2"/>
</dbReference>
<comment type="caution">
    <text evidence="7">The sequence shown here is derived from an EMBL/GenBank/DDBJ whole genome shotgun (WGS) entry which is preliminary data.</text>
</comment>
<evidence type="ECO:0000256" key="3">
    <source>
        <dbReference type="ARBA" id="ARBA00022679"/>
    </source>
</evidence>
<evidence type="ECO:0000259" key="6">
    <source>
        <dbReference type="Pfam" id="PF26168"/>
    </source>
</evidence>
<dbReference type="InterPro" id="IPR002213">
    <property type="entry name" value="UDP_glucos_trans"/>
</dbReference>
<accession>A0A7J7DVT5</accession>
<sequence length="484" mass="54461">MKNNNEQRPHAILIPYPLQGHVNPFVHLAMKLASKGFTITFVNTHSIHHQITKTKPDGSTANGTDDIFLEARQSGLDIRYATISDGFPLGFDRILNHDMFWDGVLHVFSAHVDELVAKIVHSDPPLTCLIADTFFVWTSVIANKYNLVSVSFWTEPALVFTLYYHMNLLTSHGHFACHDKREDAIDYIPGVDPIEPKDMTSYLQATDVTTVIHRILYKGYEDVKRVDFVLVNTIQELESNPILALQENQPVYAIGPVFPTNVTKPIVGSSLWFESDCTQWLNTRPPGSVLYVSFGSYAHCTKNDVVEIAHGLSLSKVSFIWVLRADIVGSDEVDFLPVGFDEEVKERGLIVPWCCQMEVISHQAVGGFLTHCGWNSILESIWCGVPLLCFPLLTDQFTNRKLAVDDWKIGVNLCDKKLVTRTEMAAKINRLMCGKSGDEVRKNVKEVRKVMENALSSNGSSEENLNCFITYVKLKTVKFHKITA</sequence>
<dbReference type="EMBL" id="JAAARO010000003">
    <property type="protein sequence ID" value="KAF5750409.1"/>
    <property type="molecule type" value="Genomic_DNA"/>
</dbReference>
<dbReference type="AlphaFoldDB" id="A0A7J7DVT5"/>
<evidence type="ECO:0000256" key="4">
    <source>
        <dbReference type="RuleBase" id="RU003718"/>
    </source>
</evidence>
<keyword evidence="8" id="KW-1185">Reference proteome</keyword>
<dbReference type="CDD" id="cd03784">
    <property type="entry name" value="GT1_Gtf-like"/>
    <property type="match status" value="1"/>
</dbReference>
<protein>
    <recommendedName>
        <fullName evidence="5">Glycosyltransferase</fullName>
        <ecNumber evidence="5">2.4.1.-</ecNumber>
    </recommendedName>
</protein>
<proteinExistence type="inferred from homology"/>
<dbReference type="Pfam" id="PF26168">
    <property type="entry name" value="Glyco_transf_N"/>
    <property type="match status" value="1"/>
</dbReference>
<comment type="similarity">
    <text evidence="1 4">Belongs to the UDP-glycosyltransferase family.</text>
</comment>
<name>A0A7J7DVT5_TRIWF</name>
<dbReference type="PROSITE" id="PS00375">
    <property type="entry name" value="UDPGT"/>
    <property type="match status" value="1"/>
</dbReference>
<dbReference type="FunFam" id="3.40.50.2000:FF:000078">
    <property type="entry name" value="Glycosyltransferase"/>
    <property type="match status" value="1"/>
</dbReference>
<dbReference type="GO" id="GO:0080043">
    <property type="term" value="F:quercetin 3-O-glucosyltransferase activity"/>
    <property type="evidence" value="ECO:0007669"/>
    <property type="project" value="TreeGrafter"/>
</dbReference>
<dbReference type="InterPro" id="IPR035595">
    <property type="entry name" value="UDP_glycos_trans_CS"/>
</dbReference>
<dbReference type="Proteomes" id="UP000593562">
    <property type="component" value="Unassembled WGS sequence"/>
</dbReference>